<name>A0AAE0NVM2_SORBR</name>
<feature type="domain" description="Heterokaryon incompatibility" evidence="2">
    <location>
        <begin position="285"/>
        <end position="425"/>
    </location>
</feature>
<dbReference type="Pfam" id="PF06985">
    <property type="entry name" value="HET"/>
    <property type="match status" value="1"/>
</dbReference>
<keyword evidence="4" id="KW-1185">Reference proteome</keyword>
<gene>
    <name evidence="3" type="ORF">B0T20DRAFT_397892</name>
</gene>
<reference evidence="3" key="2">
    <citation type="submission" date="2023-07" db="EMBL/GenBank/DDBJ databases">
        <authorList>
            <consortium name="Lawrence Berkeley National Laboratory"/>
            <person name="Haridas S."/>
            <person name="Hensen N."/>
            <person name="Bonometti L."/>
            <person name="Westerberg I."/>
            <person name="Brannstrom I.O."/>
            <person name="Guillou S."/>
            <person name="Cros-Aarteil S."/>
            <person name="Calhoun S."/>
            <person name="Kuo A."/>
            <person name="Mondo S."/>
            <person name="Pangilinan J."/>
            <person name="Riley R."/>
            <person name="LaButti K."/>
            <person name="Andreopoulos B."/>
            <person name="Lipzen A."/>
            <person name="Chen C."/>
            <person name="Yanf M."/>
            <person name="Daum C."/>
            <person name="Ng V."/>
            <person name="Clum A."/>
            <person name="Steindorff A."/>
            <person name="Ohm R."/>
            <person name="Martin F."/>
            <person name="Silar P."/>
            <person name="Natvig D."/>
            <person name="Lalanne C."/>
            <person name="Gautier V."/>
            <person name="Ament-velasquez S.L."/>
            <person name="Kruys A."/>
            <person name="Hutchinson M.I."/>
            <person name="Powell A.J."/>
            <person name="Barry K."/>
            <person name="Miller A.N."/>
            <person name="Grigoriev I.V."/>
            <person name="Debuchy R."/>
            <person name="Gladieux P."/>
            <person name="Thoren M.H."/>
            <person name="Johannesson H."/>
        </authorList>
    </citation>
    <scope>NUCLEOTIDE SEQUENCE</scope>
    <source>
        <strain evidence="3">FGSC 1904</strain>
    </source>
</reference>
<proteinExistence type="predicted"/>
<evidence type="ECO:0000313" key="3">
    <source>
        <dbReference type="EMBL" id="KAK3388379.1"/>
    </source>
</evidence>
<dbReference type="PANTHER" id="PTHR33112">
    <property type="entry name" value="DOMAIN PROTEIN, PUTATIVE-RELATED"/>
    <property type="match status" value="1"/>
</dbReference>
<evidence type="ECO:0000313" key="4">
    <source>
        <dbReference type="Proteomes" id="UP001281003"/>
    </source>
</evidence>
<feature type="region of interest" description="Disordered" evidence="1">
    <location>
        <begin position="17"/>
        <end position="47"/>
    </location>
</feature>
<evidence type="ECO:0000259" key="2">
    <source>
        <dbReference type="Pfam" id="PF06985"/>
    </source>
</evidence>
<sequence>MEVPAGASRTLLSAQLEHPNFDNPDDDRNHAQTETTGASASHDPHTIGTNERLCARCNEIKDVFDFTTSVPIRSLRTLDLLADSNQDFPDDHSDFAGEGFANILEDTKIWKVTNPTSVTCSFCTFLMDCASRMACHTTLDLNSNDWFLAVGVEPYLFSTGSAAGEPWNSDLEITQQILRLKLCRKGKDLERNLFRPSRFEGWENTHLIVPVLPWDRGSDKVLDSINWEIVAEWLSACKSKHAYYCNTNVCPDTMLEFLDNVPNFCLIDCVTDTIIPAKGIQNLEYCTLSYVWGDSSFVTSSQPEGIDAKSSVPILPKSNLRPRVVNDAMDVVRQIGSRYLWVDRYCIPQSDHNSKDIQIQKMGKIYSMSRVTIIAAAGNDAEYGLPGVGSGPRLPPLHTTFYKRKPQHTPRKSRYTLNAHFDSPWHPMTVNIGKSTFGCEISPFQYFTIRNHQIYMSVGICGT</sequence>
<dbReference type="AlphaFoldDB" id="A0AAE0NVM2"/>
<dbReference type="Proteomes" id="UP001281003">
    <property type="component" value="Unassembled WGS sequence"/>
</dbReference>
<dbReference type="InterPro" id="IPR010730">
    <property type="entry name" value="HET"/>
</dbReference>
<accession>A0AAE0NVM2</accession>
<organism evidence="3 4">
    <name type="scientific">Sordaria brevicollis</name>
    <dbReference type="NCBI Taxonomy" id="83679"/>
    <lineage>
        <taxon>Eukaryota</taxon>
        <taxon>Fungi</taxon>
        <taxon>Dikarya</taxon>
        <taxon>Ascomycota</taxon>
        <taxon>Pezizomycotina</taxon>
        <taxon>Sordariomycetes</taxon>
        <taxon>Sordariomycetidae</taxon>
        <taxon>Sordariales</taxon>
        <taxon>Sordariaceae</taxon>
        <taxon>Sordaria</taxon>
    </lineage>
</organism>
<dbReference type="EMBL" id="JAUTDP010000016">
    <property type="protein sequence ID" value="KAK3388379.1"/>
    <property type="molecule type" value="Genomic_DNA"/>
</dbReference>
<protein>
    <submittedName>
        <fullName evidence="3">Heterokaryon incompatibility protein-domain-containing protein</fullName>
    </submittedName>
</protein>
<comment type="caution">
    <text evidence="3">The sequence shown here is derived from an EMBL/GenBank/DDBJ whole genome shotgun (WGS) entry which is preliminary data.</text>
</comment>
<evidence type="ECO:0000256" key="1">
    <source>
        <dbReference type="SAM" id="MobiDB-lite"/>
    </source>
</evidence>
<dbReference type="PANTHER" id="PTHR33112:SF1">
    <property type="entry name" value="HETEROKARYON INCOMPATIBILITY DOMAIN-CONTAINING PROTEIN"/>
    <property type="match status" value="1"/>
</dbReference>
<reference evidence="3" key="1">
    <citation type="journal article" date="2023" name="Mol. Phylogenet. Evol.">
        <title>Genome-scale phylogeny and comparative genomics of the fungal order Sordariales.</title>
        <authorList>
            <person name="Hensen N."/>
            <person name="Bonometti L."/>
            <person name="Westerberg I."/>
            <person name="Brannstrom I.O."/>
            <person name="Guillou S."/>
            <person name="Cros-Aarteil S."/>
            <person name="Calhoun S."/>
            <person name="Haridas S."/>
            <person name="Kuo A."/>
            <person name="Mondo S."/>
            <person name="Pangilinan J."/>
            <person name="Riley R."/>
            <person name="LaButti K."/>
            <person name="Andreopoulos B."/>
            <person name="Lipzen A."/>
            <person name="Chen C."/>
            <person name="Yan M."/>
            <person name="Daum C."/>
            <person name="Ng V."/>
            <person name="Clum A."/>
            <person name="Steindorff A."/>
            <person name="Ohm R.A."/>
            <person name="Martin F."/>
            <person name="Silar P."/>
            <person name="Natvig D.O."/>
            <person name="Lalanne C."/>
            <person name="Gautier V."/>
            <person name="Ament-Velasquez S.L."/>
            <person name="Kruys A."/>
            <person name="Hutchinson M.I."/>
            <person name="Powell A.J."/>
            <person name="Barry K."/>
            <person name="Miller A.N."/>
            <person name="Grigoriev I.V."/>
            <person name="Debuchy R."/>
            <person name="Gladieux P."/>
            <person name="Hiltunen Thoren M."/>
            <person name="Johannesson H."/>
        </authorList>
    </citation>
    <scope>NUCLEOTIDE SEQUENCE</scope>
    <source>
        <strain evidence="3">FGSC 1904</strain>
    </source>
</reference>